<dbReference type="AlphaFoldDB" id="A0A1R3RSH9"/>
<dbReference type="GO" id="GO:0046557">
    <property type="term" value="F:glucan endo-1,6-beta-glucosidase activity"/>
    <property type="evidence" value="ECO:0007669"/>
    <property type="project" value="TreeGrafter"/>
</dbReference>
<reference evidence="5" key="1">
    <citation type="journal article" date="2017" name="Genome Biol.">
        <title>Comparative genomics reveals high biological diversity and specific adaptations in the industrially and medically important fungal genus Aspergillus.</title>
        <authorList>
            <person name="de Vries R.P."/>
            <person name="Riley R."/>
            <person name="Wiebenga A."/>
            <person name="Aguilar-Osorio G."/>
            <person name="Amillis S."/>
            <person name="Uchima C.A."/>
            <person name="Anderluh G."/>
            <person name="Asadollahi M."/>
            <person name="Askin M."/>
            <person name="Barry K."/>
            <person name="Battaglia E."/>
            <person name="Bayram O."/>
            <person name="Benocci T."/>
            <person name="Braus-Stromeyer S.A."/>
            <person name="Caldana C."/>
            <person name="Canovas D."/>
            <person name="Cerqueira G.C."/>
            <person name="Chen F."/>
            <person name="Chen W."/>
            <person name="Choi C."/>
            <person name="Clum A."/>
            <person name="Dos Santos R.A."/>
            <person name="Damasio A.R."/>
            <person name="Diallinas G."/>
            <person name="Emri T."/>
            <person name="Fekete E."/>
            <person name="Flipphi M."/>
            <person name="Freyberg S."/>
            <person name="Gallo A."/>
            <person name="Gournas C."/>
            <person name="Habgood R."/>
            <person name="Hainaut M."/>
            <person name="Harispe M.L."/>
            <person name="Henrissat B."/>
            <person name="Hilden K.S."/>
            <person name="Hope R."/>
            <person name="Hossain A."/>
            <person name="Karabika E."/>
            <person name="Karaffa L."/>
            <person name="Karanyi Z."/>
            <person name="Krasevec N."/>
            <person name="Kuo A."/>
            <person name="Kusch H."/>
            <person name="LaButti K."/>
            <person name="Lagendijk E.L."/>
            <person name="Lapidus A."/>
            <person name="Levasseur A."/>
            <person name="Lindquist E."/>
            <person name="Lipzen A."/>
            <person name="Logrieco A.F."/>
            <person name="MacCabe A."/>
            <person name="Maekelae M.R."/>
            <person name="Malavazi I."/>
            <person name="Melin P."/>
            <person name="Meyer V."/>
            <person name="Mielnichuk N."/>
            <person name="Miskei M."/>
            <person name="Molnar A.P."/>
            <person name="Mule G."/>
            <person name="Ngan C.Y."/>
            <person name="Orejas M."/>
            <person name="Orosz E."/>
            <person name="Ouedraogo J.P."/>
            <person name="Overkamp K.M."/>
            <person name="Park H.-S."/>
            <person name="Perrone G."/>
            <person name="Piumi F."/>
            <person name="Punt P.J."/>
            <person name="Ram A.F."/>
            <person name="Ramon A."/>
            <person name="Rauscher S."/>
            <person name="Record E."/>
            <person name="Riano-Pachon D.M."/>
            <person name="Robert V."/>
            <person name="Roehrig J."/>
            <person name="Ruller R."/>
            <person name="Salamov A."/>
            <person name="Salih N.S."/>
            <person name="Samson R.A."/>
            <person name="Sandor E."/>
            <person name="Sanguinetti M."/>
            <person name="Schuetze T."/>
            <person name="Sepcic K."/>
            <person name="Shelest E."/>
            <person name="Sherlock G."/>
            <person name="Sophianopoulou V."/>
            <person name="Squina F.M."/>
            <person name="Sun H."/>
            <person name="Susca A."/>
            <person name="Todd R.B."/>
            <person name="Tsang A."/>
            <person name="Unkles S.E."/>
            <person name="van de Wiele N."/>
            <person name="van Rossen-Uffink D."/>
            <person name="Oliveira J.V."/>
            <person name="Vesth T.C."/>
            <person name="Visser J."/>
            <person name="Yu J.-H."/>
            <person name="Zhou M."/>
            <person name="Andersen M.R."/>
            <person name="Archer D.B."/>
            <person name="Baker S.E."/>
            <person name="Benoit I."/>
            <person name="Brakhage A.A."/>
            <person name="Braus G.H."/>
            <person name="Fischer R."/>
            <person name="Frisvad J.C."/>
            <person name="Goldman G.H."/>
            <person name="Houbraken J."/>
            <person name="Oakley B."/>
            <person name="Pocsi I."/>
            <person name="Scazzocchio C."/>
            <person name="Seiboth B."/>
            <person name="vanKuyk P.A."/>
            <person name="Wortman J."/>
            <person name="Dyer P.S."/>
            <person name="Grigoriev I.V."/>
        </authorList>
    </citation>
    <scope>NUCLEOTIDE SEQUENCE [LARGE SCALE GENOMIC DNA]</scope>
    <source>
        <strain evidence="5">ITEM 5010</strain>
    </source>
</reference>
<evidence type="ECO:0000313" key="5">
    <source>
        <dbReference type="Proteomes" id="UP000188318"/>
    </source>
</evidence>
<dbReference type="PANTHER" id="PTHR31297:SF43">
    <property type="entry name" value="GLUCAN 1,3-BETA-GLUCOSIDASE 3"/>
    <property type="match status" value="1"/>
</dbReference>
<organism evidence="4 5">
    <name type="scientific">Aspergillus carbonarius (strain ITEM 5010)</name>
    <dbReference type="NCBI Taxonomy" id="602072"/>
    <lineage>
        <taxon>Eukaryota</taxon>
        <taxon>Fungi</taxon>
        <taxon>Dikarya</taxon>
        <taxon>Ascomycota</taxon>
        <taxon>Pezizomycotina</taxon>
        <taxon>Eurotiomycetes</taxon>
        <taxon>Eurotiomycetidae</taxon>
        <taxon>Eurotiales</taxon>
        <taxon>Aspergillaceae</taxon>
        <taxon>Aspergillus</taxon>
        <taxon>Aspergillus subgen. Circumdati</taxon>
    </lineage>
</organism>
<gene>
    <name evidence="4" type="ORF">ASPCADRAFT_206254</name>
</gene>
<dbReference type="GO" id="GO:0005576">
    <property type="term" value="C:extracellular region"/>
    <property type="evidence" value="ECO:0007669"/>
    <property type="project" value="TreeGrafter"/>
</dbReference>
<dbReference type="OrthoDB" id="1887033at2759"/>
<accession>A0A1R3RSH9</accession>
<evidence type="ECO:0000313" key="4">
    <source>
        <dbReference type="EMBL" id="OOF97424.1"/>
    </source>
</evidence>
<dbReference type="InterPro" id="IPR050386">
    <property type="entry name" value="Glycosyl_hydrolase_5"/>
</dbReference>
<dbReference type="InterPro" id="IPR017853">
    <property type="entry name" value="GH"/>
</dbReference>
<keyword evidence="5" id="KW-1185">Reference proteome</keyword>
<dbReference type="GO" id="GO:0009251">
    <property type="term" value="P:glucan catabolic process"/>
    <property type="evidence" value="ECO:0007669"/>
    <property type="project" value="TreeGrafter"/>
</dbReference>
<proteinExistence type="inferred from homology"/>
<evidence type="ECO:0008006" key="6">
    <source>
        <dbReference type="Google" id="ProtNLM"/>
    </source>
</evidence>
<dbReference type="OMA" id="KWYDEVL"/>
<dbReference type="Proteomes" id="UP000188318">
    <property type="component" value="Unassembled WGS sequence"/>
</dbReference>
<sequence>MSELYCPLPPRDQDIFRFRSQYGANLGPVFVLGPQLSNNIPREDPAGSCELQSLKKSIATDGLEETRRKWEAHWLSALSDDDLLWLKDVAKCRTLRLPLSFYSLGPLFCPRTAFEGDPSQVYHSCWNIVKHLIQKCRSHGIGILIDFHTSSSGINLCATAENRAVARDCIAFLAQEVTFHGMSGVVGLSISSGCENASDMCECYDEVLKIARAIDQSLLIYIDDGQEKSKQQVFAGCKSAIPQFKTDFLNGTVQIPTCLTIPPAEVREKTKQATAEQSHFREKALSQTTSSWSSHRRQSFAHGWNLGYNDALQFFGAAAQGVLPPRDGADKISALEPWIQQRKRDIDPEQLGEDPSAWEDGLRRGIVDFYSFVGI</sequence>
<dbReference type="Gene3D" id="3.20.20.80">
    <property type="entry name" value="Glycosidases"/>
    <property type="match status" value="1"/>
</dbReference>
<protein>
    <recommendedName>
        <fullName evidence="6">Glycoside hydrolase family 5 protein</fullName>
    </recommendedName>
</protein>
<evidence type="ECO:0000256" key="3">
    <source>
        <dbReference type="ARBA" id="ARBA00023295"/>
    </source>
</evidence>
<dbReference type="PANTHER" id="PTHR31297">
    <property type="entry name" value="GLUCAN ENDO-1,6-BETA-GLUCOSIDASE B"/>
    <property type="match status" value="1"/>
</dbReference>
<dbReference type="EMBL" id="KV907497">
    <property type="protein sequence ID" value="OOF97424.1"/>
    <property type="molecule type" value="Genomic_DNA"/>
</dbReference>
<keyword evidence="2" id="KW-0378">Hydrolase</keyword>
<evidence type="ECO:0000256" key="2">
    <source>
        <dbReference type="ARBA" id="ARBA00022801"/>
    </source>
</evidence>
<comment type="similarity">
    <text evidence="1">Belongs to the glycosyl hydrolase 5 (cellulase A) family.</text>
</comment>
<dbReference type="SUPFAM" id="SSF51445">
    <property type="entry name" value="(Trans)glycosidases"/>
    <property type="match status" value="1"/>
</dbReference>
<keyword evidence="3" id="KW-0326">Glycosidase</keyword>
<evidence type="ECO:0000256" key="1">
    <source>
        <dbReference type="ARBA" id="ARBA00005641"/>
    </source>
</evidence>
<dbReference type="GO" id="GO:0009986">
    <property type="term" value="C:cell surface"/>
    <property type="evidence" value="ECO:0007669"/>
    <property type="project" value="TreeGrafter"/>
</dbReference>
<dbReference type="STRING" id="602072.A0A1R3RSH9"/>
<dbReference type="VEuPathDB" id="FungiDB:ASPCADRAFT_206254"/>
<name>A0A1R3RSH9_ASPC5</name>